<protein>
    <submittedName>
        <fullName evidence="1">Uncharacterized protein</fullName>
    </submittedName>
</protein>
<dbReference type="Proteomes" id="UP000292003">
    <property type="component" value="Unassembled WGS sequence"/>
</dbReference>
<sequence>MGVLALAACQPGGEQAPAAQPSAAPAPPVAPVAADGRDYAACADGNCEVQVSAGTRIALGGHGGADTLAVDAVEGRGIKYQRQGKRSGSGSLSTGCVARIWSTGGGSACSTTGEPPAIYPEDGILAMQVVGVDGGTAVLRLVAGKAGPPPTSLVIPMPSFTVPTP</sequence>
<evidence type="ECO:0000313" key="1">
    <source>
        <dbReference type="EMBL" id="RZQ61314.1"/>
    </source>
</evidence>
<organism evidence="1 2">
    <name type="scientific">Amycolatopsis suaedae</name>
    <dbReference type="NCBI Taxonomy" id="2510978"/>
    <lineage>
        <taxon>Bacteria</taxon>
        <taxon>Bacillati</taxon>
        <taxon>Actinomycetota</taxon>
        <taxon>Actinomycetes</taxon>
        <taxon>Pseudonocardiales</taxon>
        <taxon>Pseudonocardiaceae</taxon>
        <taxon>Amycolatopsis</taxon>
    </lineage>
</organism>
<dbReference type="EMBL" id="SFCC01000013">
    <property type="protein sequence ID" value="RZQ61314.1"/>
    <property type="molecule type" value="Genomic_DNA"/>
</dbReference>
<accession>A0A4Q7J5N8</accession>
<comment type="caution">
    <text evidence="1">The sequence shown here is derived from an EMBL/GenBank/DDBJ whole genome shotgun (WGS) entry which is preliminary data.</text>
</comment>
<keyword evidence="2" id="KW-1185">Reference proteome</keyword>
<gene>
    <name evidence="1" type="ORF">EWH70_25555</name>
</gene>
<proteinExistence type="predicted"/>
<reference evidence="1 2" key="1">
    <citation type="submission" date="2019-02" db="EMBL/GenBank/DDBJ databases">
        <title>Draft genome sequence of Amycolatopsis sp. 8-3EHSu isolated from roots of Suaeda maritima.</title>
        <authorList>
            <person name="Duangmal K."/>
            <person name="Chantavorakit T."/>
        </authorList>
    </citation>
    <scope>NUCLEOTIDE SEQUENCE [LARGE SCALE GENOMIC DNA]</scope>
    <source>
        <strain evidence="1 2">8-3EHSu</strain>
    </source>
</reference>
<dbReference type="OrthoDB" id="3577535at2"/>
<name>A0A4Q7J5N8_9PSEU</name>
<evidence type="ECO:0000313" key="2">
    <source>
        <dbReference type="Proteomes" id="UP000292003"/>
    </source>
</evidence>
<dbReference type="AlphaFoldDB" id="A0A4Q7J5N8"/>